<dbReference type="EMBL" id="JAAVJC010000080">
    <property type="protein sequence ID" value="NJQ15598.1"/>
    <property type="molecule type" value="Genomic_DNA"/>
</dbReference>
<comment type="caution">
    <text evidence="2">The sequence shown here is derived from an EMBL/GenBank/DDBJ whole genome shotgun (WGS) entry which is preliminary data.</text>
</comment>
<reference evidence="2 3" key="1">
    <citation type="submission" date="2020-03" db="EMBL/GenBank/DDBJ databases">
        <title>Draft genome of Streptomyces sp. ventii, isolated from the Axial Seamount in the Pacific Ocean, and resequencing of the two type strains Streptomyces lonarensis strain NCL 716 and Streptomyces bohaiensis strain 11A07.</title>
        <authorList>
            <person name="Loughran R.M."/>
            <person name="Pfannmuller K.M."/>
            <person name="Wasson B.J."/>
            <person name="Deadmond M.C."/>
            <person name="Paddock B.E."/>
            <person name="Koyack M.J."/>
            <person name="Gallegos D.A."/>
            <person name="Mitchell E.A."/>
            <person name="Ushijima B."/>
            <person name="Saw J.H."/>
            <person name="Mcphail K.L."/>
            <person name="Videau P."/>
        </authorList>
    </citation>
    <scope>NUCLEOTIDE SEQUENCE [LARGE SCALE GENOMIC DNA]</scope>
    <source>
        <strain evidence="2 3">11A07</strain>
    </source>
</reference>
<dbReference type="PANTHER" id="PTHR43364">
    <property type="entry name" value="NADH-SPECIFIC METHYLGLYOXAL REDUCTASE-RELATED"/>
    <property type="match status" value="1"/>
</dbReference>
<sequence length="325" mass="34301">MTTPRRTAPAAPGPESLVLGTMNFGTTVPESEAHALLDRFVERGGRWIDTADCYAFWRGASGRGGDSEAVLGRWLAARPGARDRVLLATKTGAEPVVPGAADGPRTGLSAEAIRSAARASLHRLGVDRVDLFWAHMEDRATDLAETVDALAELTDSGRALRVGASNHPAWRVERARALATARGARPVDAIQLSHSYLRPRPGAPTTEHPFGDLSEEQLDHAAASGMEVWAYTPLLRGAYDVPERALPAAYRHPGTTARSAALAAVADELGLSAGQVVLAWLAGGAVPVLPILGASRLWQLDAAFDAVTTPLPAALRRRLDEAGTG</sequence>
<dbReference type="RefSeq" id="WP_168088364.1">
    <property type="nucleotide sequence ID" value="NZ_BHZH01000234.1"/>
</dbReference>
<gene>
    <name evidence="2" type="ORF">HCN52_11725</name>
</gene>
<dbReference type="Pfam" id="PF00248">
    <property type="entry name" value="Aldo_ket_red"/>
    <property type="match status" value="1"/>
</dbReference>
<protein>
    <submittedName>
        <fullName evidence="2">Aldo/keto reductase</fullName>
    </submittedName>
</protein>
<dbReference type="PANTHER" id="PTHR43364:SF6">
    <property type="entry name" value="OXIDOREDUCTASE-RELATED"/>
    <property type="match status" value="1"/>
</dbReference>
<proteinExistence type="predicted"/>
<dbReference type="InterPro" id="IPR050523">
    <property type="entry name" value="AKR_Detox_Biosynth"/>
</dbReference>
<evidence type="ECO:0000313" key="2">
    <source>
        <dbReference type="EMBL" id="NJQ15598.1"/>
    </source>
</evidence>
<dbReference type="InterPro" id="IPR023210">
    <property type="entry name" value="NADP_OxRdtase_dom"/>
</dbReference>
<name>A0ABX1CCF7_9ACTN</name>
<dbReference type="SUPFAM" id="SSF51430">
    <property type="entry name" value="NAD(P)-linked oxidoreductase"/>
    <property type="match status" value="1"/>
</dbReference>
<evidence type="ECO:0000313" key="3">
    <source>
        <dbReference type="Proteomes" id="UP000727056"/>
    </source>
</evidence>
<dbReference type="Proteomes" id="UP000727056">
    <property type="component" value="Unassembled WGS sequence"/>
</dbReference>
<accession>A0ABX1CCF7</accession>
<keyword evidence="3" id="KW-1185">Reference proteome</keyword>
<feature type="domain" description="NADP-dependent oxidoreductase" evidence="1">
    <location>
        <begin position="17"/>
        <end position="321"/>
    </location>
</feature>
<evidence type="ECO:0000259" key="1">
    <source>
        <dbReference type="Pfam" id="PF00248"/>
    </source>
</evidence>
<organism evidence="2 3">
    <name type="scientific">Streptomyces bohaiensis</name>
    <dbReference type="NCBI Taxonomy" id="1431344"/>
    <lineage>
        <taxon>Bacteria</taxon>
        <taxon>Bacillati</taxon>
        <taxon>Actinomycetota</taxon>
        <taxon>Actinomycetes</taxon>
        <taxon>Kitasatosporales</taxon>
        <taxon>Streptomycetaceae</taxon>
        <taxon>Streptomyces</taxon>
    </lineage>
</organism>
<dbReference type="InterPro" id="IPR036812">
    <property type="entry name" value="NAD(P)_OxRdtase_dom_sf"/>
</dbReference>
<dbReference type="Gene3D" id="3.20.20.100">
    <property type="entry name" value="NADP-dependent oxidoreductase domain"/>
    <property type="match status" value="1"/>
</dbReference>